<evidence type="ECO:0000313" key="2">
    <source>
        <dbReference type="EMBL" id="ABA94155.2"/>
    </source>
</evidence>
<evidence type="ECO:0000256" key="1">
    <source>
        <dbReference type="SAM" id="MobiDB-lite"/>
    </source>
</evidence>
<feature type="compositionally biased region" description="Basic residues" evidence="1">
    <location>
        <begin position="10"/>
        <end position="30"/>
    </location>
</feature>
<reference evidence="2" key="2">
    <citation type="submission" date="2005-04" db="EMBL/GenBank/DDBJ databases">
        <authorList>
            <person name="Buell C.R."/>
            <person name="Wing R.A."/>
            <person name="McCombie W.A."/>
            <person name="Ouyang S."/>
        </authorList>
    </citation>
    <scope>NUCLEOTIDE SEQUENCE</scope>
</reference>
<reference evidence="2" key="1">
    <citation type="journal article" date="2005" name="BMC Biol.">
        <title>The sequence of rice chromosomes 11 and 12, rich in disease resistance genes and recent gene duplications.</title>
        <authorList>
            <consortium name="The rice chromosomes 11 and 12 sequencing consortia"/>
        </authorList>
    </citation>
    <scope>NUCLEOTIDE SEQUENCE [LARGE SCALE GENOMIC DNA]</scope>
</reference>
<dbReference type="EMBL" id="DP000010">
    <property type="protein sequence ID" value="ABA94155.2"/>
    <property type="molecule type" value="Genomic_DNA"/>
</dbReference>
<accession>Q2R2Z7</accession>
<feature type="compositionally biased region" description="Polar residues" evidence="1">
    <location>
        <begin position="88"/>
        <end position="100"/>
    </location>
</feature>
<proteinExistence type="predicted"/>
<reference evidence="2" key="3">
    <citation type="submission" date="2006-01" db="EMBL/GenBank/DDBJ databases">
        <authorList>
            <person name="Buell R."/>
        </authorList>
    </citation>
    <scope>NUCLEOTIDE SEQUENCE</scope>
</reference>
<name>Q2R2Z7_ORYSJ</name>
<dbReference type="AlphaFoldDB" id="Q2R2Z7"/>
<protein>
    <submittedName>
        <fullName evidence="2">Expressed protein</fullName>
    </submittedName>
</protein>
<gene>
    <name evidence="2" type="ordered locus">LOC_Os11g34150</name>
</gene>
<feature type="compositionally biased region" description="Basic residues" evidence="1">
    <location>
        <begin position="48"/>
        <end position="87"/>
    </location>
</feature>
<dbReference type="EMBL" id="DP000010">
    <property type="protein sequence ID" value="ABG22517.1"/>
    <property type="molecule type" value="Genomic_DNA"/>
</dbReference>
<dbReference type="InterPro" id="IPR033371">
    <property type="entry name" value="ARGLU1"/>
</dbReference>
<dbReference type="PANTHER" id="PTHR31711">
    <property type="entry name" value="ARGININE AND GLUTAMATE-RICH PROTEIN 1"/>
    <property type="match status" value="1"/>
</dbReference>
<dbReference type="PANTHER" id="PTHR31711:SF5">
    <property type="entry name" value="OS11G0544200 PROTEIN"/>
    <property type="match status" value="1"/>
</dbReference>
<sequence>MPRDLSRSPPPRRRRRRSPSPPRYHRGVRRACRDRSPSRGSRSPYRSSYRRKSPSPSPRRRISRSPSPRRHKSRSPSQRHYRRKRSRSVTSSPITKSQSPPVARGPAENKNIVDKQRLEEEKKRWGVSTLLCGVCIPSTNQTVYYLFASLFLIYVDSMLFINQHF</sequence>
<feature type="compositionally biased region" description="Low complexity" evidence="1">
    <location>
        <begin position="38"/>
        <end position="47"/>
    </location>
</feature>
<feature type="region of interest" description="Disordered" evidence="1">
    <location>
        <begin position="1"/>
        <end position="114"/>
    </location>
</feature>
<organism evidence="2">
    <name type="scientific">Oryza sativa subsp. japonica</name>
    <name type="common">Rice</name>
    <dbReference type="NCBI Taxonomy" id="39947"/>
    <lineage>
        <taxon>Eukaryota</taxon>
        <taxon>Viridiplantae</taxon>
        <taxon>Streptophyta</taxon>
        <taxon>Embryophyta</taxon>
        <taxon>Tracheophyta</taxon>
        <taxon>Spermatophyta</taxon>
        <taxon>Magnoliopsida</taxon>
        <taxon>Liliopsida</taxon>
        <taxon>Poales</taxon>
        <taxon>Poaceae</taxon>
        <taxon>BOP clade</taxon>
        <taxon>Oryzoideae</taxon>
        <taxon>Oryzeae</taxon>
        <taxon>Oryzinae</taxon>
        <taxon>Oryza</taxon>
        <taxon>Oryza sativa</taxon>
    </lineage>
</organism>
<dbReference type="HOGENOM" id="CLU_1868127_0_0_1"/>